<dbReference type="RefSeq" id="WP_265264035.1">
    <property type="nucleotide sequence ID" value="NZ_JAIHOM010000032.1"/>
</dbReference>
<feature type="domain" description="Gfo/Idh/MocA-like oxidoreductase N-terminal" evidence="1">
    <location>
        <begin position="3"/>
        <end position="123"/>
    </location>
</feature>
<dbReference type="Pfam" id="PF01408">
    <property type="entry name" value="GFO_IDH_MocA"/>
    <property type="match status" value="1"/>
</dbReference>
<dbReference type="InterPro" id="IPR055170">
    <property type="entry name" value="GFO_IDH_MocA-like_dom"/>
</dbReference>
<dbReference type="Gene3D" id="3.30.360.10">
    <property type="entry name" value="Dihydrodipicolinate Reductase, domain 2"/>
    <property type="match status" value="1"/>
</dbReference>
<dbReference type="Gene3D" id="3.40.50.720">
    <property type="entry name" value="NAD(P)-binding Rossmann-like Domain"/>
    <property type="match status" value="1"/>
</dbReference>
<dbReference type="PANTHER" id="PTHR43377">
    <property type="entry name" value="BILIVERDIN REDUCTASE A"/>
    <property type="match status" value="1"/>
</dbReference>
<dbReference type="InterPro" id="IPR036291">
    <property type="entry name" value="NAD(P)-bd_dom_sf"/>
</dbReference>
<evidence type="ECO:0000313" key="3">
    <source>
        <dbReference type="EMBL" id="MCW6036287.1"/>
    </source>
</evidence>
<dbReference type="PANTHER" id="PTHR43377:SF6">
    <property type="entry name" value="GFO_IDH_MOCA-LIKE OXIDOREDUCTASE N-TERMINAL DOMAIN-CONTAINING PROTEIN"/>
    <property type="match status" value="1"/>
</dbReference>
<dbReference type="InterPro" id="IPR000683">
    <property type="entry name" value="Gfo/Idh/MocA-like_OxRdtase_N"/>
</dbReference>
<keyword evidence="4" id="KW-1185">Reference proteome</keyword>
<dbReference type="InterPro" id="IPR051450">
    <property type="entry name" value="Gfo/Idh/MocA_Oxidoreductases"/>
</dbReference>
<gene>
    <name evidence="3" type="ORF">K4A83_08375</name>
</gene>
<accession>A0ABT3L4A5</accession>
<dbReference type="Pfam" id="PF22725">
    <property type="entry name" value="GFO_IDH_MocA_C3"/>
    <property type="match status" value="1"/>
</dbReference>
<evidence type="ECO:0000313" key="4">
    <source>
        <dbReference type="Proteomes" id="UP001526426"/>
    </source>
</evidence>
<dbReference type="EMBL" id="JAIHOM010000032">
    <property type="protein sequence ID" value="MCW6036287.1"/>
    <property type="molecule type" value="Genomic_DNA"/>
</dbReference>
<dbReference type="SUPFAM" id="SSF55347">
    <property type="entry name" value="Glyceraldehyde-3-phosphate dehydrogenase-like, C-terminal domain"/>
    <property type="match status" value="1"/>
</dbReference>
<evidence type="ECO:0000259" key="2">
    <source>
        <dbReference type="Pfam" id="PF22725"/>
    </source>
</evidence>
<protein>
    <submittedName>
        <fullName evidence="3">Gfo/Idh/MocA family oxidoreductase</fullName>
    </submittedName>
</protein>
<evidence type="ECO:0000259" key="1">
    <source>
        <dbReference type="Pfam" id="PF01408"/>
    </source>
</evidence>
<sequence>MMIKIALLGVGRWGKHWARVCSQHPQIDLVAVVDSNPDKLAECGANLPPQVIQTTDWASIREHPDLNAVLVATPAATHYALIRDALTLGYHVLAEKPLTLDPAECRHLCQLAQEKQVQLLVDHTYLFNPAVAAGQRAVESGTLGELRYGYATRTHLAPVRQDVDALWDLAIHDLAIFSHWLGEKPQTVQATGQVWLQPQLKMAVPAVSESLRVRDLVWVTVTYPSGFQGVIHLCWLNPDKQRRLCVVGSQGTLIFDELAGDAPLTIQRGYFEQVGGNFVPQGVGREVLELEEYEPLGRVCDRFVESVLTQTSSPLSSGWVGMELVEVLTALTRSLAEGGIPVSL</sequence>
<dbReference type="SUPFAM" id="SSF51735">
    <property type="entry name" value="NAD(P)-binding Rossmann-fold domains"/>
    <property type="match status" value="1"/>
</dbReference>
<name>A0ABT3L4A5_9CYAN</name>
<dbReference type="Proteomes" id="UP001526426">
    <property type="component" value="Unassembled WGS sequence"/>
</dbReference>
<feature type="domain" description="GFO/IDH/MocA-like oxidoreductase" evidence="2">
    <location>
        <begin position="135"/>
        <end position="253"/>
    </location>
</feature>
<proteinExistence type="predicted"/>
<reference evidence="3 4" key="1">
    <citation type="submission" date="2021-08" db="EMBL/GenBank/DDBJ databases">
        <title>Draft genome sequence of Spirulina subsalsa with high tolerance to salinity and hype-accumulation of phycocyanin.</title>
        <authorList>
            <person name="Pei H."/>
            <person name="Jiang L."/>
        </authorList>
    </citation>
    <scope>NUCLEOTIDE SEQUENCE [LARGE SCALE GENOMIC DNA]</scope>
    <source>
        <strain evidence="3 4">FACHB-351</strain>
    </source>
</reference>
<organism evidence="3 4">
    <name type="scientific">Spirulina subsalsa FACHB-351</name>
    <dbReference type="NCBI Taxonomy" id="234711"/>
    <lineage>
        <taxon>Bacteria</taxon>
        <taxon>Bacillati</taxon>
        <taxon>Cyanobacteriota</taxon>
        <taxon>Cyanophyceae</taxon>
        <taxon>Spirulinales</taxon>
        <taxon>Spirulinaceae</taxon>
        <taxon>Spirulina</taxon>
    </lineage>
</organism>
<comment type="caution">
    <text evidence="3">The sequence shown here is derived from an EMBL/GenBank/DDBJ whole genome shotgun (WGS) entry which is preliminary data.</text>
</comment>